<feature type="region of interest" description="Disordered" evidence="1">
    <location>
        <begin position="1"/>
        <end position="43"/>
    </location>
</feature>
<accession>A0AAW6P7X6</accession>
<protein>
    <recommendedName>
        <fullName evidence="5">DUF1640 domain-containing protein</fullName>
    </recommendedName>
</protein>
<sequence>MSETIASIESRWNELQKTEAQQRRDKNGGGGNTGGRNPPGDSELEKRVEALEKAIPELREKLVRVETKLDTMEKSMATKDDLKVLRGEISTEMHKSLNDQTWRFIGFAGALAALAFTAAKFVH</sequence>
<organism evidence="3 4">
    <name type="scientific">Pseudomonas citronellolis</name>
    <dbReference type="NCBI Taxonomy" id="53408"/>
    <lineage>
        <taxon>Bacteria</taxon>
        <taxon>Pseudomonadati</taxon>
        <taxon>Pseudomonadota</taxon>
        <taxon>Gammaproteobacteria</taxon>
        <taxon>Pseudomonadales</taxon>
        <taxon>Pseudomonadaceae</taxon>
        <taxon>Pseudomonas</taxon>
    </lineage>
</organism>
<dbReference type="AlphaFoldDB" id="A0AAW6P7X6"/>
<reference evidence="3" key="1">
    <citation type="submission" date="2023-03" db="EMBL/GenBank/DDBJ databases">
        <title>Draft assemblies of triclosan tolerant bacteria isolated from returned activated sludge.</title>
        <authorList>
            <person name="Van Hamelsveld S."/>
        </authorList>
    </citation>
    <scope>NUCLEOTIDE SEQUENCE</scope>
    <source>
        <strain evidence="3">GW210015_S63</strain>
    </source>
</reference>
<proteinExistence type="predicted"/>
<dbReference type="EMBL" id="JARJLR010000233">
    <property type="protein sequence ID" value="MDF3842770.1"/>
    <property type="molecule type" value="Genomic_DNA"/>
</dbReference>
<feature type="compositionally biased region" description="Basic and acidic residues" evidence="1">
    <location>
        <begin position="11"/>
        <end position="27"/>
    </location>
</feature>
<dbReference type="RefSeq" id="WP_258163895.1">
    <property type="nucleotide sequence ID" value="NZ_JARJLR010000233.1"/>
</dbReference>
<dbReference type="Proteomes" id="UP001220662">
    <property type="component" value="Unassembled WGS sequence"/>
</dbReference>
<keyword evidence="2" id="KW-0472">Membrane</keyword>
<evidence type="ECO:0000256" key="1">
    <source>
        <dbReference type="SAM" id="MobiDB-lite"/>
    </source>
</evidence>
<evidence type="ECO:0000256" key="2">
    <source>
        <dbReference type="SAM" id="Phobius"/>
    </source>
</evidence>
<evidence type="ECO:0000313" key="3">
    <source>
        <dbReference type="EMBL" id="MDF3842770.1"/>
    </source>
</evidence>
<feature type="transmembrane region" description="Helical" evidence="2">
    <location>
        <begin position="102"/>
        <end position="122"/>
    </location>
</feature>
<evidence type="ECO:0008006" key="5">
    <source>
        <dbReference type="Google" id="ProtNLM"/>
    </source>
</evidence>
<keyword evidence="2" id="KW-1133">Transmembrane helix</keyword>
<name>A0AAW6P7X6_9PSED</name>
<evidence type="ECO:0000313" key="4">
    <source>
        <dbReference type="Proteomes" id="UP001220662"/>
    </source>
</evidence>
<keyword evidence="2" id="KW-0812">Transmembrane</keyword>
<gene>
    <name evidence="3" type="ORF">P3W55_13720</name>
</gene>
<comment type="caution">
    <text evidence="3">The sequence shown here is derived from an EMBL/GenBank/DDBJ whole genome shotgun (WGS) entry which is preliminary data.</text>
</comment>